<reference evidence="2" key="3">
    <citation type="submission" date="2024-01" db="EMBL/GenBank/DDBJ databases">
        <authorList>
            <person name="Coelho M.A."/>
            <person name="David-Palma M."/>
            <person name="Shea T."/>
            <person name="Sun S."/>
            <person name="Cuomo C.A."/>
            <person name="Heitman J."/>
        </authorList>
    </citation>
    <scope>NUCLEOTIDE SEQUENCE</scope>
    <source>
        <strain evidence="2">CBS 7841</strain>
    </source>
</reference>
<dbReference type="KEGG" id="cdep:91090027"/>
<sequence>MWEPSRPIVPEQDSGSLGTSGISPFPPTPNGSLCPIPVDRSSTQPLKTARRAPFRYSQVDSTVHPAHVSRATAYNVREIMSCEEDPEAGKCFMSIRLPDWHRIDLQFPSSATFKLTKEEFQDIVTAEGGYHWKDYIDKEWPDEGDETSMWLEETVRDVLGAYYDSQRGLKYGTSHSSVGQAR</sequence>
<keyword evidence="3" id="KW-1185">Reference proteome</keyword>
<dbReference type="EMBL" id="CP143790">
    <property type="protein sequence ID" value="WVN90578.1"/>
    <property type="molecule type" value="Genomic_DNA"/>
</dbReference>
<feature type="region of interest" description="Disordered" evidence="1">
    <location>
        <begin position="1"/>
        <end position="31"/>
    </location>
</feature>
<dbReference type="RefSeq" id="XP_066071278.1">
    <property type="nucleotide sequence ID" value="XM_066215181.1"/>
</dbReference>
<dbReference type="Proteomes" id="UP000094043">
    <property type="component" value="Chromosome 7"/>
</dbReference>
<reference evidence="2" key="2">
    <citation type="journal article" date="2022" name="Elife">
        <title>Obligate sexual reproduction of a homothallic fungus closely related to the Cryptococcus pathogenic species complex.</title>
        <authorList>
            <person name="Passer A.R."/>
            <person name="Clancey S.A."/>
            <person name="Shea T."/>
            <person name="David-Palma M."/>
            <person name="Averette A.F."/>
            <person name="Boekhout T."/>
            <person name="Porcel B.M."/>
            <person name="Nowrousian M."/>
            <person name="Cuomo C.A."/>
            <person name="Sun S."/>
            <person name="Heitman J."/>
            <person name="Coelho M.A."/>
        </authorList>
    </citation>
    <scope>NUCLEOTIDE SEQUENCE</scope>
    <source>
        <strain evidence="2">CBS 7841</strain>
    </source>
</reference>
<dbReference type="GeneID" id="91090027"/>
<gene>
    <name evidence="2" type="ORF">L203_105818</name>
</gene>
<feature type="compositionally biased region" description="Polar residues" evidence="1">
    <location>
        <begin position="13"/>
        <end position="22"/>
    </location>
</feature>
<evidence type="ECO:0000313" key="2">
    <source>
        <dbReference type="EMBL" id="WVN90578.1"/>
    </source>
</evidence>
<evidence type="ECO:0000256" key="1">
    <source>
        <dbReference type="SAM" id="MobiDB-lite"/>
    </source>
</evidence>
<reference evidence="2" key="1">
    <citation type="submission" date="2016-06" db="EMBL/GenBank/DDBJ databases">
        <authorList>
            <person name="Cuomo C."/>
            <person name="Litvintseva A."/>
            <person name="Heitman J."/>
            <person name="Chen Y."/>
            <person name="Sun S."/>
            <person name="Springer D."/>
            <person name="Dromer F."/>
            <person name="Young S."/>
            <person name="Zeng Q."/>
            <person name="Chapman S."/>
            <person name="Gujja S."/>
            <person name="Saif S."/>
            <person name="Birren B."/>
        </authorList>
    </citation>
    <scope>NUCLEOTIDE SEQUENCE</scope>
    <source>
        <strain evidence="2">CBS 7841</strain>
    </source>
</reference>
<evidence type="ECO:0000313" key="3">
    <source>
        <dbReference type="Proteomes" id="UP000094043"/>
    </source>
</evidence>
<accession>A0AAJ8JY08</accession>
<proteinExistence type="predicted"/>
<protein>
    <submittedName>
        <fullName evidence="2">Uncharacterized protein</fullName>
    </submittedName>
</protein>
<name>A0AAJ8JY08_9TREE</name>
<organism evidence="2 3">
    <name type="scientific">Cryptococcus depauperatus CBS 7841</name>
    <dbReference type="NCBI Taxonomy" id="1295531"/>
    <lineage>
        <taxon>Eukaryota</taxon>
        <taxon>Fungi</taxon>
        <taxon>Dikarya</taxon>
        <taxon>Basidiomycota</taxon>
        <taxon>Agaricomycotina</taxon>
        <taxon>Tremellomycetes</taxon>
        <taxon>Tremellales</taxon>
        <taxon>Cryptococcaceae</taxon>
        <taxon>Cryptococcus</taxon>
    </lineage>
</organism>
<dbReference type="AlphaFoldDB" id="A0AAJ8JY08"/>